<accession>J9AKU9</accession>
<sequence length="108" mass="12115">MEEVSLNMLLEPENTTISRIRERRRERILRNSDQRIRSILGGLDGAELRNAPALEGGEGFRNLVSPSETPISHLSKLAHVMEMSLCVGHSSGNLQIPLMWLKACCCWS</sequence>
<proteinExistence type="predicted"/>
<comment type="caution">
    <text evidence="1">The sequence shown here is derived from an EMBL/GenBank/DDBJ whole genome shotgun (WGS) entry which is preliminary data.</text>
</comment>
<gene>
    <name evidence="1" type="ORF">WUBG_14218</name>
</gene>
<dbReference type="AlphaFoldDB" id="J9AKU9"/>
<evidence type="ECO:0000313" key="1">
    <source>
        <dbReference type="EMBL" id="EJW74880.1"/>
    </source>
</evidence>
<reference evidence="2" key="1">
    <citation type="submission" date="2012-08" db="EMBL/GenBank/DDBJ databases">
        <title>The Genome Sequence of Wuchereria bancrofti.</title>
        <authorList>
            <person name="Nutman T.B."/>
            <person name="Fink D.L."/>
            <person name="Russ C."/>
            <person name="Young S."/>
            <person name="Zeng Q."/>
            <person name="Koehrsen M."/>
            <person name="Alvarado L."/>
            <person name="Berlin A."/>
            <person name="Chapman S.B."/>
            <person name="Chen Z."/>
            <person name="Freedman E."/>
            <person name="Gellesch M."/>
            <person name="Goldberg J."/>
            <person name="Griggs A."/>
            <person name="Gujja S."/>
            <person name="Heilman E.R."/>
            <person name="Heiman D."/>
            <person name="Hepburn T."/>
            <person name="Howarth C."/>
            <person name="Jen D."/>
            <person name="Larson L."/>
            <person name="Lewis B."/>
            <person name="Mehta T."/>
            <person name="Park D."/>
            <person name="Pearson M."/>
            <person name="Roberts A."/>
            <person name="Saif S."/>
            <person name="Shea T."/>
            <person name="Shenoy N."/>
            <person name="Sisk P."/>
            <person name="Stolte C."/>
            <person name="Sykes S."/>
            <person name="Walk T."/>
            <person name="White J."/>
            <person name="Yandava C."/>
            <person name="Haas B."/>
            <person name="Henn M.R."/>
            <person name="Nusbaum C."/>
            <person name="Birren B."/>
        </authorList>
    </citation>
    <scope>NUCLEOTIDE SEQUENCE [LARGE SCALE GENOMIC DNA]</scope>
    <source>
        <strain evidence="2">NA</strain>
    </source>
</reference>
<name>J9AKU9_WUCBA</name>
<organism evidence="1 2">
    <name type="scientific">Wuchereria bancrofti</name>
    <dbReference type="NCBI Taxonomy" id="6293"/>
    <lineage>
        <taxon>Eukaryota</taxon>
        <taxon>Metazoa</taxon>
        <taxon>Ecdysozoa</taxon>
        <taxon>Nematoda</taxon>
        <taxon>Chromadorea</taxon>
        <taxon>Rhabditida</taxon>
        <taxon>Spirurina</taxon>
        <taxon>Spiruromorpha</taxon>
        <taxon>Filarioidea</taxon>
        <taxon>Onchocercidae</taxon>
        <taxon>Wuchereria</taxon>
    </lineage>
</organism>
<evidence type="ECO:0000313" key="2">
    <source>
        <dbReference type="Proteomes" id="UP000004810"/>
    </source>
</evidence>
<dbReference type="Proteomes" id="UP000004810">
    <property type="component" value="Unassembled WGS sequence"/>
</dbReference>
<protein>
    <submittedName>
        <fullName evidence="1">Uncharacterized protein</fullName>
    </submittedName>
</protein>
<dbReference type="EMBL" id="ADBV01011455">
    <property type="protein sequence ID" value="EJW74880.1"/>
    <property type="molecule type" value="Genomic_DNA"/>
</dbReference>